<protein>
    <submittedName>
        <fullName evidence="1">Uncharacterized protein</fullName>
    </submittedName>
</protein>
<name>A0AA40T3Y3_9NOST</name>
<accession>A0AA40T3Y3</accession>
<dbReference type="EMBL" id="VJXY01000068">
    <property type="protein sequence ID" value="MBD6620501.1"/>
    <property type="molecule type" value="Genomic_DNA"/>
</dbReference>
<comment type="caution">
    <text evidence="1">The sequence shown here is derived from an EMBL/GenBank/DDBJ whole genome shotgun (WGS) entry which is preliminary data.</text>
</comment>
<organism evidence="1 2">
    <name type="scientific">Komarekiella delphini-convector SJRDD-AB1</name>
    <dbReference type="NCBI Taxonomy" id="2593771"/>
    <lineage>
        <taxon>Bacteria</taxon>
        <taxon>Bacillati</taxon>
        <taxon>Cyanobacteriota</taxon>
        <taxon>Cyanophyceae</taxon>
        <taxon>Nostocales</taxon>
        <taxon>Nostocaceae</taxon>
        <taxon>Komarekiella</taxon>
        <taxon>Komarekiella delphini-convector</taxon>
    </lineage>
</organism>
<proteinExistence type="predicted"/>
<dbReference type="AlphaFoldDB" id="A0AA40T3Y3"/>
<dbReference type="RefSeq" id="WP_191761812.1">
    <property type="nucleotide sequence ID" value="NZ_VJXY01000068.1"/>
</dbReference>
<sequence>MATQLDTPFPKELRTPENSAKIRIIIKQWTQLIAWTWTNFLAFEQDETNKEQEKVLKEYFSSILKKQALFRLAAIEYGDPQSAQSAEETSKIIKEVITSNKTAPGISLTLADVYKQLTTNDYIFTDPLVQDFRFEVTVDSFTGNISYEYDEERKEKYVAIIAYPPRPALSEFTVTEDQLKDWMQDNLSGNYLPPSVYIPVSGS</sequence>
<reference evidence="1" key="1">
    <citation type="submission" date="2019-07" db="EMBL/GenBank/DDBJ databases">
        <title>Toxilogical consequences of a new and cryptic species of cyanobacteria (Komarekiella delphini-convector) recovered from the epidermis of a bottlenose dolphin and 1500 ft. in the air.</title>
        <authorList>
            <person name="Brown A.O."/>
            <person name="Dvorak P."/>
            <person name="Villanueva C.D."/>
            <person name="Foss A.J."/>
            <person name="Garvey A.D."/>
            <person name="Gibson Q.A."/>
            <person name="Johansen J.R."/>
            <person name="Casamatta D.A."/>
        </authorList>
    </citation>
    <scope>NUCLEOTIDE SEQUENCE</scope>
    <source>
        <strain evidence="1">SJRDD-AB1</strain>
    </source>
</reference>
<evidence type="ECO:0000313" key="2">
    <source>
        <dbReference type="Proteomes" id="UP001165986"/>
    </source>
</evidence>
<dbReference type="Proteomes" id="UP001165986">
    <property type="component" value="Unassembled WGS sequence"/>
</dbReference>
<keyword evidence="2" id="KW-1185">Reference proteome</keyword>
<evidence type="ECO:0000313" key="1">
    <source>
        <dbReference type="EMBL" id="MBD6620501.1"/>
    </source>
</evidence>
<gene>
    <name evidence="1" type="ORF">FNW02_33150</name>
</gene>